<sequence>MRHRDRLISSCLGGPGWASISFVFARAVVSAEYIKTRSSTIPILTRDAMVWRLLSSPPRFNSTRVPLLLLPVLVSGTVHQSPSSSPVHDQHRPPKGERGGGGGQPFRGGHNRAEPVHSRRRPHARFRAPESCQGDAEGHPRRQINGRTTATIAIPFWWSRW</sequence>
<keyword evidence="3" id="KW-1185">Reference proteome</keyword>
<comment type="caution">
    <text evidence="2">The sequence shown here is derived from an EMBL/GenBank/DDBJ whole genome shotgun (WGS) entry which is preliminary data.</text>
</comment>
<evidence type="ECO:0000313" key="3">
    <source>
        <dbReference type="Proteomes" id="UP001287356"/>
    </source>
</evidence>
<protein>
    <submittedName>
        <fullName evidence="2">Uncharacterized protein</fullName>
    </submittedName>
</protein>
<evidence type="ECO:0000313" key="2">
    <source>
        <dbReference type="EMBL" id="KAK3383435.1"/>
    </source>
</evidence>
<name>A0AAE0NL44_9PEZI</name>
<gene>
    <name evidence="2" type="ORF">B0T24DRAFT_49465</name>
</gene>
<reference evidence="2" key="2">
    <citation type="submission" date="2023-06" db="EMBL/GenBank/DDBJ databases">
        <authorList>
            <consortium name="Lawrence Berkeley National Laboratory"/>
            <person name="Haridas S."/>
            <person name="Hensen N."/>
            <person name="Bonometti L."/>
            <person name="Westerberg I."/>
            <person name="Brannstrom I.O."/>
            <person name="Guillou S."/>
            <person name="Cros-Aarteil S."/>
            <person name="Calhoun S."/>
            <person name="Kuo A."/>
            <person name="Mondo S."/>
            <person name="Pangilinan J."/>
            <person name="Riley R."/>
            <person name="Labutti K."/>
            <person name="Andreopoulos B."/>
            <person name="Lipzen A."/>
            <person name="Chen C."/>
            <person name="Yanf M."/>
            <person name="Daum C."/>
            <person name="Ng V."/>
            <person name="Clum A."/>
            <person name="Steindorff A."/>
            <person name="Ohm R."/>
            <person name="Martin F."/>
            <person name="Silar P."/>
            <person name="Natvig D."/>
            <person name="Lalanne C."/>
            <person name="Gautier V."/>
            <person name="Ament-Velasquez S.L."/>
            <person name="Kruys A."/>
            <person name="Hutchinson M.I."/>
            <person name="Powell A.J."/>
            <person name="Barry K."/>
            <person name="Miller A.N."/>
            <person name="Grigoriev I.V."/>
            <person name="Debuchy R."/>
            <person name="Gladieux P."/>
            <person name="Thoren M.H."/>
            <person name="Johannesson H."/>
        </authorList>
    </citation>
    <scope>NUCLEOTIDE SEQUENCE</scope>
    <source>
        <strain evidence="2">CBS 958.72</strain>
    </source>
</reference>
<dbReference type="Proteomes" id="UP001287356">
    <property type="component" value="Unassembled WGS sequence"/>
</dbReference>
<accession>A0AAE0NL44</accession>
<dbReference type="AlphaFoldDB" id="A0AAE0NL44"/>
<proteinExistence type="predicted"/>
<feature type="region of interest" description="Disordered" evidence="1">
    <location>
        <begin position="79"/>
        <end position="147"/>
    </location>
</feature>
<feature type="compositionally biased region" description="Basic and acidic residues" evidence="1">
    <location>
        <begin position="88"/>
        <end position="98"/>
    </location>
</feature>
<organism evidence="2 3">
    <name type="scientific">Lasiosphaeria ovina</name>
    <dbReference type="NCBI Taxonomy" id="92902"/>
    <lineage>
        <taxon>Eukaryota</taxon>
        <taxon>Fungi</taxon>
        <taxon>Dikarya</taxon>
        <taxon>Ascomycota</taxon>
        <taxon>Pezizomycotina</taxon>
        <taxon>Sordariomycetes</taxon>
        <taxon>Sordariomycetidae</taxon>
        <taxon>Sordariales</taxon>
        <taxon>Lasiosphaeriaceae</taxon>
        <taxon>Lasiosphaeria</taxon>
    </lineage>
</organism>
<dbReference type="EMBL" id="JAULSN010000001">
    <property type="protein sequence ID" value="KAK3383435.1"/>
    <property type="molecule type" value="Genomic_DNA"/>
</dbReference>
<evidence type="ECO:0000256" key="1">
    <source>
        <dbReference type="SAM" id="MobiDB-lite"/>
    </source>
</evidence>
<reference evidence="2" key="1">
    <citation type="journal article" date="2023" name="Mol. Phylogenet. Evol.">
        <title>Genome-scale phylogeny and comparative genomics of the fungal order Sordariales.</title>
        <authorList>
            <person name="Hensen N."/>
            <person name="Bonometti L."/>
            <person name="Westerberg I."/>
            <person name="Brannstrom I.O."/>
            <person name="Guillou S."/>
            <person name="Cros-Aarteil S."/>
            <person name="Calhoun S."/>
            <person name="Haridas S."/>
            <person name="Kuo A."/>
            <person name="Mondo S."/>
            <person name="Pangilinan J."/>
            <person name="Riley R."/>
            <person name="LaButti K."/>
            <person name="Andreopoulos B."/>
            <person name="Lipzen A."/>
            <person name="Chen C."/>
            <person name="Yan M."/>
            <person name="Daum C."/>
            <person name="Ng V."/>
            <person name="Clum A."/>
            <person name="Steindorff A."/>
            <person name="Ohm R.A."/>
            <person name="Martin F."/>
            <person name="Silar P."/>
            <person name="Natvig D.O."/>
            <person name="Lalanne C."/>
            <person name="Gautier V."/>
            <person name="Ament-Velasquez S.L."/>
            <person name="Kruys A."/>
            <person name="Hutchinson M.I."/>
            <person name="Powell A.J."/>
            <person name="Barry K."/>
            <person name="Miller A.N."/>
            <person name="Grigoriev I.V."/>
            <person name="Debuchy R."/>
            <person name="Gladieux P."/>
            <person name="Hiltunen Thoren M."/>
            <person name="Johannesson H."/>
        </authorList>
    </citation>
    <scope>NUCLEOTIDE SEQUENCE</scope>
    <source>
        <strain evidence="2">CBS 958.72</strain>
    </source>
</reference>